<protein>
    <recommendedName>
        <fullName evidence="3">ATP-dependent DNA helicase</fullName>
    </recommendedName>
</protein>
<evidence type="ECO:0000313" key="1">
    <source>
        <dbReference type="EMBL" id="KAJ8895604.1"/>
    </source>
</evidence>
<comment type="caution">
    <text evidence="1">The sequence shown here is derived from an EMBL/GenBank/DDBJ whole genome shotgun (WGS) entry which is preliminary data.</text>
</comment>
<name>A0ABQ9IG33_9NEOP</name>
<proteinExistence type="predicted"/>
<gene>
    <name evidence="1" type="ORF">PR048_000940</name>
</gene>
<dbReference type="PANTHER" id="PTHR47642">
    <property type="entry name" value="ATP-DEPENDENT DNA HELICASE"/>
    <property type="match status" value="1"/>
</dbReference>
<sequence>MPQKRDIFVGVKVMLRSNIDVGKGLVNGAIRHIIKIIWSCFRRAQMYETDITSVRVDFVNEGIHIIHPKSVQFTAKFSYGTAERRMLPMVLPWAFTVNKIQGGSTVEYALIYLGPKLFATDQAYVALSRVRSLDCLQIEELVCAKLSGKKPCNTEALVEINRMRNRLIAYY</sequence>
<dbReference type="PANTHER" id="PTHR47642:SF6">
    <property type="entry name" value="ATP-DEPENDENT DNA HELICASE"/>
    <property type="match status" value="1"/>
</dbReference>
<keyword evidence="2" id="KW-1185">Reference proteome</keyword>
<organism evidence="1 2">
    <name type="scientific">Dryococelus australis</name>
    <dbReference type="NCBI Taxonomy" id="614101"/>
    <lineage>
        <taxon>Eukaryota</taxon>
        <taxon>Metazoa</taxon>
        <taxon>Ecdysozoa</taxon>
        <taxon>Arthropoda</taxon>
        <taxon>Hexapoda</taxon>
        <taxon>Insecta</taxon>
        <taxon>Pterygota</taxon>
        <taxon>Neoptera</taxon>
        <taxon>Polyneoptera</taxon>
        <taxon>Phasmatodea</taxon>
        <taxon>Verophasmatodea</taxon>
        <taxon>Anareolatae</taxon>
        <taxon>Phasmatidae</taxon>
        <taxon>Eurycanthinae</taxon>
        <taxon>Dryococelus</taxon>
    </lineage>
</organism>
<dbReference type="Proteomes" id="UP001159363">
    <property type="component" value="Chromosome 1"/>
</dbReference>
<dbReference type="InterPro" id="IPR051055">
    <property type="entry name" value="PIF1_helicase"/>
</dbReference>
<dbReference type="SUPFAM" id="SSF52540">
    <property type="entry name" value="P-loop containing nucleoside triphosphate hydrolases"/>
    <property type="match status" value="1"/>
</dbReference>
<dbReference type="InterPro" id="IPR027417">
    <property type="entry name" value="P-loop_NTPase"/>
</dbReference>
<evidence type="ECO:0008006" key="3">
    <source>
        <dbReference type="Google" id="ProtNLM"/>
    </source>
</evidence>
<evidence type="ECO:0000313" key="2">
    <source>
        <dbReference type="Proteomes" id="UP001159363"/>
    </source>
</evidence>
<accession>A0ABQ9IG33</accession>
<reference evidence="1 2" key="1">
    <citation type="submission" date="2023-02" db="EMBL/GenBank/DDBJ databases">
        <title>LHISI_Scaffold_Assembly.</title>
        <authorList>
            <person name="Stuart O.P."/>
            <person name="Cleave R."/>
            <person name="Magrath M.J.L."/>
            <person name="Mikheyev A.S."/>
        </authorList>
    </citation>
    <scope>NUCLEOTIDE SEQUENCE [LARGE SCALE GENOMIC DNA]</scope>
    <source>
        <strain evidence="1">Daus_M_001</strain>
        <tissue evidence="1">Leg muscle</tissue>
    </source>
</reference>
<dbReference type="EMBL" id="JARBHB010000001">
    <property type="protein sequence ID" value="KAJ8895604.1"/>
    <property type="molecule type" value="Genomic_DNA"/>
</dbReference>